<comment type="caution">
    <text evidence="1">The sequence shown here is derived from an EMBL/GenBank/DDBJ whole genome shotgun (WGS) entry which is preliminary data.</text>
</comment>
<reference evidence="1" key="1">
    <citation type="submission" date="2020-08" db="EMBL/GenBank/DDBJ databases">
        <title>Genome public.</title>
        <authorList>
            <person name="Liu C."/>
            <person name="Sun Q."/>
        </authorList>
    </citation>
    <scope>NUCLEOTIDE SEQUENCE</scope>
    <source>
        <strain evidence="1">NSJ-42</strain>
    </source>
</reference>
<dbReference type="InterPro" id="IPR003607">
    <property type="entry name" value="HD/PDEase_dom"/>
</dbReference>
<evidence type="ECO:0000313" key="1">
    <source>
        <dbReference type="EMBL" id="MBC5639497.1"/>
    </source>
</evidence>
<name>A0A8I0A7C2_9CLOT</name>
<gene>
    <name evidence="1" type="ORF">H8R92_03455</name>
</gene>
<accession>A0A8I0A7C2</accession>
<dbReference type="EMBL" id="JACOOQ010000004">
    <property type="protein sequence ID" value="MBC5639497.1"/>
    <property type="molecule type" value="Genomic_DNA"/>
</dbReference>
<dbReference type="Proteomes" id="UP000662088">
    <property type="component" value="Unassembled WGS sequence"/>
</dbReference>
<dbReference type="RefSeq" id="WP_186834760.1">
    <property type="nucleotide sequence ID" value="NZ_JACOOQ010000004.1"/>
</dbReference>
<organism evidence="1 2">
    <name type="scientific">Clostridium lentum</name>
    <dbReference type="NCBI Taxonomy" id="2763037"/>
    <lineage>
        <taxon>Bacteria</taxon>
        <taxon>Bacillati</taxon>
        <taxon>Bacillota</taxon>
        <taxon>Clostridia</taxon>
        <taxon>Eubacteriales</taxon>
        <taxon>Clostridiaceae</taxon>
        <taxon>Clostridium</taxon>
    </lineage>
</organism>
<dbReference type="Gene3D" id="1.10.3210.10">
    <property type="entry name" value="Hypothetical protein af1432"/>
    <property type="match status" value="1"/>
</dbReference>
<keyword evidence="2" id="KW-1185">Reference proteome</keyword>
<evidence type="ECO:0000313" key="2">
    <source>
        <dbReference type="Proteomes" id="UP000662088"/>
    </source>
</evidence>
<dbReference type="AlphaFoldDB" id="A0A8I0A7C2"/>
<dbReference type="SUPFAM" id="SSF109604">
    <property type="entry name" value="HD-domain/PDEase-like"/>
    <property type="match status" value="1"/>
</dbReference>
<evidence type="ECO:0008006" key="3">
    <source>
        <dbReference type="Google" id="ProtNLM"/>
    </source>
</evidence>
<proteinExistence type="predicted"/>
<dbReference type="CDD" id="cd00077">
    <property type="entry name" value="HDc"/>
    <property type="match status" value="1"/>
</dbReference>
<sequence length="188" mass="22309">MFFVNTLYLNISKIKSKTFKLNEKQMSFFNDCLKNICEETNLLMLDNFIQHGNTTCLWHSIAVAYYAYCFSQFFNIKCDEKSLIYGALLHDYFLYDWHIHDKSHRFHGFKHPKTALNNALKHYSLNKREIDIIKNHMFPLTLVPPHHRESILVNLSDKICSSLETFNSHMYKNLKENTSLYPNKSTEN</sequence>
<protein>
    <recommendedName>
        <fullName evidence="3">HD domain-containing protein</fullName>
    </recommendedName>
</protein>